<sequence>MANGMYNRRSSPIPMADSMYPSFNYTCPTRAKLRGHPLLRSGSTRLVAYVVLWDTVRPQAG</sequence>
<dbReference type="EMBL" id="CDPU01000001">
    <property type="protein sequence ID" value="CEO44355.1"/>
    <property type="molecule type" value="Genomic_DNA"/>
</dbReference>
<protein>
    <submittedName>
        <fullName evidence="1">Uncharacterized protein</fullName>
    </submittedName>
</protein>
<gene>
    <name evidence="1" type="ORF">BN869_000000410_1</name>
</gene>
<evidence type="ECO:0000313" key="1">
    <source>
        <dbReference type="EMBL" id="CEO44355.1"/>
    </source>
</evidence>
<proteinExistence type="predicted"/>
<name>A0A0B7JNT1_BIOOC</name>
<reference evidence="1" key="1">
    <citation type="submission" date="2015-01" db="EMBL/GenBank/DDBJ databases">
        <authorList>
            <person name="Durling Mikael"/>
        </authorList>
    </citation>
    <scope>NUCLEOTIDE SEQUENCE</scope>
</reference>
<dbReference type="AlphaFoldDB" id="A0A0B7JNT1"/>
<accession>A0A0B7JNT1</accession>
<organism evidence="1">
    <name type="scientific">Bionectria ochroleuca</name>
    <name type="common">Gliocladium roseum</name>
    <dbReference type="NCBI Taxonomy" id="29856"/>
    <lineage>
        <taxon>Eukaryota</taxon>
        <taxon>Fungi</taxon>
        <taxon>Dikarya</taxon>
        <taxon>Ascomycota</taxon>
        <taxon>Pezizomycotina</taxon>
        <taxon>Sordariomycetes</taxon>
        <taxon>Hypocreomycetidae</taxon>
        <taxon>Hypocreales</taxon>
        <taxon>Bionectriaceae</taxon>
        <taxon>Clonostachys</taxon>
    </lineage>
</organism>